<keyword evidence="2" id="KW-1185">Reference proteome</keyword>
<evidence type="ECO:0000313" key="2">
    <source>
        <dbReference type="Proteomes" id="UP001162992"/>
    </source>
</evidence>
<dbReference type="EMBL" id="CM055112">
    <property type="protein sequence ID" value="KAJ7517661.1"/>
    <property type="molecule type" value="Genomic_DNA"/>
</dbReference>
<accession>A0ACC2AJF8</accession>
<comment type="caution">
    <text evidence="1">The sequence shown here is derived from an EMBL/GenBank/DDBJ whole genome shotgun (WGS) entry which is preliminary data.</text>
</comment>
<organism evidence="1 2">
    <name type="scientific">Diphasiastrum complanatum</name>
    <name type="common">Issler's clubmoss</name>
    <name type="synonym">Lycopodium complanatum</name>
    <dbReference type="NCBI Taxonomy" id="34168"/>
    <lineage>
        <taxon>Eukaryota</taxon>
        <taxon>Viridiplantae</taxon>
        <taxon>Streptophyta</taxon>
        <taxon>Embryophyta</taxon>
        <taxon>Tracheophyta</taxon>
        <taxon>Lycopodiopsida</taxon>
        <taxon>Lycopodiales</taxon>
        <taxon>Lycopodiaceae</taxon>
        <taxon>Lycopodioideae</taxon>
        <taxon>Diphasiastrum</taxon>
    </lineage>
</organism>
<dbReference type="Proteomes" id="UP001162992">
    <property type="component" value="Chromosome 21"/>
</dbReference>
<gene>
    <name evidence="1" type="ORF">O6H91_21G033900</name>
</gene>
<name>A0ACC2AJF8_DIPCM</name>
<proteinExistence type="predicted"/>
<reference evidence="2" key="1">
    <citation type="journal article" date="2024" name="Proc. Natl. Acad. Sci. U.S.A.">
        <title>Extraordinary preservation of gene collinearity over three hundred million years revealed in homosporous lycophytes.</title>
        <authorList>
            <person name="Li C."/>
            <person name="Wickell D."/>
            <person name="Kuo L.Y."/>
            <person name="Chen X."/>
            <person name="Nie B."/>
            <person name="Liao X."/>
            <person name="Peng D."/>
            <person name="Ji J."/>
            <person name="Jenkins J."/>
            <person name="Williams M."/>
            <person name="Shu S."/>
            <person name="Plott C."/>
            <person name="Barry K."/>
            <person name="Rajasekar S."/>
            <person name="Grimwood J."/>
            <person name="Han X."/>
            <person name="Sun S."/>
            <person name="Hou Z."/>
            <person name="He W."/>
            <person name="Dai G."/>
            <person name="Sun C."/>
            <person name="Schmutz J."/>
            <person name="Leebens-Mack J.H."/>
            <person name="Li F.W."/>
            <person name="Wang L."/>
        </authorList>
    </citation>
    <scope>NUCLEOTIDE SEQUENCE [LARGE SCALE GENOMIC DNA]</scope>
    <source>
        <strain evidence="2">cv. PW_Plant_1</strain>
    </source>
</reference>
<protein>
    <submittedName>
        <fullName evidence="1">Uncharacterized protein</fullName>
    </submittedName>
</protein>
<sequence length="138" mass="15708">MEEEERPSSSVSMEPLLLLINAPSKNILLHLLDDVWRSRKQGLTPLAKASLRQHLRISADSEVDALVASILELLRKLVYTPLSEEEIQSMFPRDFHPQLGRLLVQLLSKGQHIWREEAIQSQVRSLFASPYPASEPCQ</sequence>
<evidence type="ECO:0000313" key="1">
    <source>
        <dbReference type="EMBL" id="KAJ7517661.1"/>
    </source>
</evidence>